<evidence type="ECO:0000256" key="7">
    <source>
        <dbReference type="ARBA" id="ARBA00022827"/>
    </source>
</evidence>
<evidence type="ECO:0000256" key="5">
    <source>
        <dbReference type="ARBA" id="ARBA00022691"/>
    </source>
</evidence>
<evidence type="ECO:0000256" key="6">
    <source>
        <dbReference type="ARBA" id="ARBA00022694"/>
    </source>
</evidence>
<dbReference type="GO" id="GO:0002097">
    <property type="term" value="P:tRNA wobble base modification"/>
    <property type="evidence" value="ECO:0007669"/>
    <property type="project" value="UniProtKB-UniRule"/>
</dbReference>
<dbReference type="GO" id="GO:0005737">
    <property type="term" value="C:cytoplasm"/>
    <property type="evidence" value="ECO:0007669"/>
    <property type="project" value="UniProtKB-SubCell"/>
</dbReference>
<dbReference type="InterPro" id="IPR008471">
    <property type="entry name" value="MnmC-like_methylTransf"/>
</dbReference>
<comment type="catalytic activity">
    <reaction evidence="10">
        <text>5-aminomethyl-2-thiouridine(34) in tRNA + S-adenosyl-L-methionine = 5-methylaminomethyl-2-thiouridine(34) in tRNA + S-adenosyl-L-homocysteine + H(+)</text>
        <dbReference type="Rhea" id="RHEA:19569"/>
        <dbReference type="Rhea" id="RHEA-COMP:10195"/>
        <dbReference type="Rhea" id="RHEA-COMP:10197"/>
        <dbReference type="ChEBI" id="CHEBI:15378"/>
        <dbReference type="ChEBI" id="CHEBI:57856"/>
        <dbReference type="ChEBI" id="CHEBI:59789"/>
        <dbReference type="ChEBI" id="CHEBI:74454"/>
        <dbReference type="ChEBI" id="CHEBI:74455"/>
        <dbReference type="EC" id="2.1.1.61"/>
    </reaction>
</comment>
<dbReference type="EC" id="2.1.1.61" evidence="10"/>
<evidence type="ECO:0000256" key="3">
    <source>
        <dbReference type="ARBA" id="ARBA00022630"/>
    </source>
</evidence>
<comment type="similarity">
    <text evidence="10">In the C-terminal section; belongs to the DAO family.</text>
</comment>
<evidence type="ECO:0000256" key="2">
    <source>
        <dbReference type="ARBA" id="ARBA00022603"/>
    </source>
</evidence>
<feature type="domain" description="MnmC-like methyltransferase" evidence="12">
    <location>
        <begin position="118"/>
        <end position="237"/>
    </location>
</feature>
<evidence type="ECO:0000313" key="14">
    <source>
        <dbReference type="Proteomes" id="UP000260351"/>
    </source>
</evidence>
<dbReference type="GO" id="GO:0016645">
    <property type="term" value="F:oxidoreductase activity, acting on the CH-NH group of donors"/>
    <property type="evidence" value="ECO:0007669"/>
    <property type="project" value="InterPro"/>
</dbReference>
<dbReference type="Proteomes" id="UP000260351">
    <property type="component" value="Unassembled WGS sequence"/>
</dbReference>
<evidence type="ECO:0000256" key="10">
    <source>
        <dbReference type="HAMAP-Rule" id="MF_01102"/>
    </source>
</evidence>
<dbReference type="InterPro" id="IPR047785">
    <property type="entry name" value="tRNA_MNMC2"/>
</dbReference>
<keyword evidence="7 10" id="KW-0274">FAD</keyword>
<feature type="domain" description="FAD dependent oxidoreductase" evidence="11">
    <location>
        <begin position="251"/>
        <end position="585"/>
    </location>
</feature>
<dbReference type="GO" id="GO:0032259">
    <property type="term" value="P:methylation"/>
    <property type="evidence" value="ECO:0007669"/>
    <property type="project" value="UniProtKB-KW"/>
</dbReference>
<dbReference type="InterPro" id="IPR017610">
    <property type="entry name" value="tRNA_S-uridine_synth_MnmC_C"/>
</dbReference>
<keyword evidence="8 10" id="KW-0560">Oxidoreductase</keyword>
<dbReference type="Gene3D" id="3.50.50.60">
    <property type="entry name" value="FAD/NAD(P)-binding domain"/>
    <property type="match status" value="1"/>
</dbReference>
<evidence type="ECO:0000256" key="4">
    <source>
        <dbReference type="ARBA" id="ARBA00022679"/>
    </source>
</evidence>
<proteinExistence type="inferred from homology"/>
<keyword evidence="1 10" id="KW-0963">Cytoplasm</keyword>
<dbReference type="SUPFAM" id="SSF51971">
    <property type="entry name" value="Nucleotide-binding domain"/>
    <property type="match status" value="1"/>
</dbReference>
<dbReference type="SUPFAM" id="SSF54373">
    <property type="entry name" value="FAD-linked reductases, C-terminal domain"/>
    <property type="match status" value="1"/>
</dbReference>
<dbReference type="PANTHER" id="PTHR13847:SF283">
    <property type="entry name" value="TRNA 5-METHYLAMINOMETHYL-2-THIOURIDINE BIOSYNTHESIS BIFUNCTIONAL PROTEIN MNMC"/>
    <property type="match status" value="1"/>
</dbReference>
<dbReference type="InterPro" id="IPR029063">
    <property type="entry name" value="SAM-dependent_MTases_sf"/>
</dbReference>
<keyword evidence="9 10" id="KW-0511">Multifunctional enzyme</keyword>
<comment type="function">
    <text evidence="10">Catalyzes the last two steps in the biosynthesis of 5-methylaminomethyl-2-thiouridine (mnm(5)s(2)U) at the wobble position (U34) in tRNA. Catalyzes the FAD-dependent demodification of cmnm(5)s(2)U34 to nm(5)s(2)U34, followed by the transfer of a methyl group from S-adenosyl-L-methionine to nm(5)s(2)U34, to form mnm(5)s(2)U34.</text>
</comment>
<comment type="caution">
    <text evidence="13">The sequence shown here is derived from an EMBL/GenBank/DDBJ whole genome shotgun (WGS) entry which is preliminary data.</text>
</comment>
<comment type="similarity">
    <text evidence="10">In the N-terminal section; belongs to the methyltransferase superfamily. tRNA (mnm(5)s(2)U34)-methyltransferase family.</text>
</comment>
<keyword evidence="4 10" id="KW-0808">Transferase</keyword>
<dbReference type="PANTHER" id="PTHR13847">
    <property type="entry name" value="SARCOSINE DEHYDROGENASE-RELATED"/>
    <property type="match status" value="1"/>
</dbReference>
<feature type="region of interest" description="tRNA (mnm(5)s(2)U34)-methyltransferase" evidence="10">
    <location>
        <begin position="1"/>
        <end position="238"/>
    </location>
</feature>
<keyword evidence="2 10" id="KW-0489">Methyltransferase</keyword>
<dbReference type="Pfam" id="PF05430">
    <property type="entry name" value="Methyltransf_30"/>
    <property type="match status" value="1"/>
</dbReference>
<dbReference type="Pfam" id="PF01266">
    <property type="entry name" value="DAO"/>
    <property type="match status" value="1"/>
</dbReference>
<dbReference type="RefSeq" id="WP_116650476.1">
    <property type="nucleotide sequence ID" value="NZ_QUZK01000034.1"/>
</dbReference>
<keyword evidence="3 10" id="KW-0285">Flavoprotein</keyword>
<keyword evidence="6 10" id="KW-0819">tRNA processing</keyword>
<dbReference type="InterPro" id="IPR036188">
    <property type="entry name" value="FAD/NAD-bd_sf"/>
</dbReference>
<dbReference type="EC" id="1.5.-.-" evidence="10"/>
<dbReference type="EMBL" id="QUZK01000034">
    <property type="protein sequence ID" value="RFF30534.1"/>
    <property type="molecule type" value="Genomic_DNA"/>
</dbReference>
<evidence type="ECO:0000313" key="13">
    <source>
        <dbReference type="EMBL" id="RFF30534.1"/>
    </source>
</evidence>
<evidence type="ECO:0000259" key="12">
    <source>
        <dbReference type="Pfam" id="PF05430"/>
    </source>
</evidence>
<dbReference type="OrthoDB" id="9786494at2"/>
<name>A0A3E1K945_9GAMM</name>
<dbReference type="InterPro" id="IPR006076">
    <property type="entry name" value="FAD-dep_OxRdtase"/>
</dbReference>
<feature type="region of interest" description="FAD-dependent cmnm(5)s(2)U34 oxidoreductase" evidence="10">
    <location>
        <begin position="254"/>
        <end position="626"/>
    </location>
</feature>
<sequence length="626" mass="68522">MPDFILPPLQTAKIDWRDDTPFAPEYGDSYFMPGRGMAESTAVFIEASDLPRRFVELPDDGLFVIGETGFGTGLNALLAAECFDRHAPSSAHLHIYSAECHPLTREDLARAASHWPRLAEPARALLAGWPPPAPGLHRIRLAERVELTLMFGDAATLWQAGPDRIDAWFLDGFAPSRNPELWSEELFATLGARSRPGATVATFTAAGVVKRGLASAGFEVERREGFGGKRHRLVARMPGESAAQRTRRGRAIVVGAGFAGCTAARALAERGWSATVVDPRLSGEIPSSLAAVLYTTASHHLNAQNRFYLGALLRAREWLRRMGFPRDESDGRLDGVIQHLVDPRVAEKTRKALASGAWPQELLHPAGDERVRIEGAGSLRPGAWCRFLLDHPRISTVAAHVRSIGGGQEARAELGSGDHVEGDAVVLCTAGATRGFEGLDWLPLRVVRGQVSFCRATAASLAWREAHCHAGYVTPAFEGVHCIGATFDRQREEAVVDPADDQLNLSELQRHVPSLWRALGGEYIEIVGQHAGLRAQSPDTLPMVGPLPEPRENPHTLDRRVWLDIAHGSKGMTHTPLCADLIADRLAGHPVATDLEVMVSLAPERFVERRRRREPDWRPDSVDDHH</sequence>
<gene>
    <name evidence="10" type="primary">mnmC</name>
    <name evidence="13" type="ORF">DZC52_07310</name>
</gene>
<dbReference type="Gene3D" id="3.40.50.150">
    <property type="entry name" value="Vaccinia Virus protein VP39"/>
    <property type="match status" value="1"/>
</dbReference>
<dbReference type="Gene3D" id="3.30.9.10">
    <property type="entry name" value="D-Amino Acid Oxidase, subunit A, domain 2"/>
    <property type="match status" value="1"/>
</dbReference>
<reference evidence="13 14" key="1">
    <citation type="submission" date="2018-08" db="EMBL/GenBank/DDBJ databases">
        <title>Wenzhouxiangella salilacus sp. nov., a novel bacterium isolated from a saline lake in Xinjiang Province, China.</title>
        <authorList>
            <person name="Han S."/>
        </authorList>
    </citation>
    <scope>NUCLEOTIDE SEQUENCE [LARGE SCALE GENOMIC DNA]</scope>
    <source>
        <strain evidence="13 14">XDB06</strain>
    </source>
</reference>
<dbReference type="AlphaFoldDB" id="A0A3E1K945"/>
<dbReference type="NCBIfam" id="TIGR03197">
    <property type="entry name" value="MnmC_Cterm"/>
    <property type="match status" value="1"/>
</dbReference>
<keyword evidence="5 10" id="KW-0949">S-adenosyl-L-methionine</keyword>
<accession>A0A3E1K945</accession>
<comment type="cofactor">
    <cofactor evidence="10">
        <name>FAD</name>
        <dbReference type="ChEBI" id="CHEBI:57692"/>
    </cofactor>
</comment>
<comment type="subcellular location">
    <subcellularLocation>
        <location evidence="10">Cytoplasm</location>
    </subcellularLocation>
</comment>
<dbReference type="GO" id="GO:0050660">
    <property type="term" value="F:flavin adenine dinucleotide binding"/>
    <property type="evidence" value="ECO:0007669"/>
    <property type="project" value="UniProtKB-UniRule"/>
</dbReference>
<evidence type="ECO:0000259" key="11">
    <source>
        <dbReference type="Pfam" id="PF01266"/>
    </source>
</evidence>
<organism evidence="13 14">
    <name type="scientific">Wenzhouxiangella sediminis</name>
    <dbReference type="NCBI Taxonomy" id="1792836"/>
    <lineage>
        <taxon>Bacteria</taxon>
        <taxon>Pseudomonadati</taxon>
        <taxon>Pseudomonadota</taxon>
        <taxon>Gammaproteobacteria</taxon>
        <taxon>Chromatiales</taxon>
        <taxon>Wenzhouxiangellaceae</taxon>
        <taxon>Wenzhouxiangella</taxon>
    </lineage>
</organism>
<evidence type="ECO:0000256" key="9">
    <source>
        <dbReference type="ARBA" id="ARBA00023268"/>
    </source>
</evidence>
<dbReference type="NCBIfam" id="NF033855">
    <property type="entry name" value="tRNA_MNMC2"/>
    <property type="match status" value="1"/>
</dbReference>
<dbReference type="GO" id="GO:0004808">
    <property type="term" value="F:tRNA (5-methylaminomethyl-2-thiouridylate)(34)-methyltransferase activity"/>
    <property type="evidence" value="ECO:0007669"/>
    <property type="project" value="UniProtKB-EC"/>
</dbReference>
<protein>
    <recommendedName>
        <fullName evidence="10">tRNA 5-methylaminomethyl-2-thiouridine biosynthesis bifunctional protein MnmC</fullName>
        <shortName evidence="10">tRNA mnm(5)s(2)U biosynthesis bifunctional protein</shortName>
    </recommendedName>
    <domain>
        <recommendedName>
            <fullName evidence="10">tRNA (mnm(5)s(2)U34)-methyltransferase</fullName>
            <ecNumber evidence="10">2.1.1.61</ecNumber>
        </recommendedName>
    </domain>
    <domain>
        <recommendedName>
            <fullName evidence="10">FAD-dependent cmnm(5)s(2)U34 oxidoreductase</fullName>
            <ecNumber evidence="10">1.5.-.-</ecNumber>
        </recommendedName>
    </domain>
</protein>
<evidence type="ECO:0000256" key="8">
    <source>
        <dbReference type="ARBA" id="ARBA00023002"/>
    </source>
</evidence>
<keyword evidence="14" id="KW-1185">Reference proteome</keyword>
<dbReference type="InterPro" id="IPR023032">
    <property type="entry name" value="tRNA_MAMT_biosynth_bifunc_MnmC"/>
</dbReference>
<dbReference type="HAMAP" id="MF_01102">
    <property type="entry name" value="MnmC"/>
    <property type="match status" value="1"/>
</dbReference>
<evidence type="ECO:0000256" key="1">
    <source>
        <dbReference type="ARBA" id="ARBA00022490"/>
    </source>
</evidence>